<organism evidence="10 11">
    <name type="scientific">Smittium megazygosporum</name>
    <dbReference type="NCBI Taxonomy" id="133381"/>
    <lineage>
        <taxon>Eukaryota</taxon>
        <taxon>Fungi</taxon>
        <taxon>Fungi incertae sedis</taxon>
        <taxon>Zoopagomycota</taxon>
        <taxon>Kickxellomycotina</taxon>
        <taxon>Harpellomycetes</taxon>
        <taxon>Harpellales</taxon>
        <taxon>Legeriomycetaceae</taxon>
        <taxon>Smittium</taxon>
    </lineage>
</organism>
<dbReference type="InterPro" id="IPR001680">
    <property type="entry name" value="WD40_rpt"/>
</dbReference>
<evidence type="ECO:0000256" key="3">
    <source>
        <dbReference type="ARBA" id="ARBA00022574"/>
    </source>
</evidence>
<evidence type="ECO:0000313" key="11">
    <source>
        <dbReference type="Proteomes" id="UP000245609"/>
    </source>
</evidence>
<feature type="region of interest" description="Disordered" evidence="9">
    <location>
        <begin position="139"/>
        <end position="161"/>
    </location>
</feature>
<keyword evidence="3 7" id="KW-0853">WD repeat</keyword>
<dbReference type="STRING" id="133381.A0A2T9ZFV6"/>
<evidence type="ECO:0000256" key="2">
    <source>
        <dbReference type="ARBA" id="ARBA00021132"/>
    </source>
</evidence>
<protein>
    <recommendedName>
        <fullName evidence="2 8">DNA damage-binding protein CMR1</fullName>
    </recommendedName>
</protein>
<sequence>MSEYEKFRQENIRKNQEMLQALGLADLSDKKKSYSSSALKRPSSSTLKSKSQKIKTIEPEIPTRRSARLRGIKVSLSTPNLIENTTPDSNGPVYSGSKKKEFLPPLGSIVGLENSGESENKVQYFKLIAKQIVSGTSKNIKSEDNSNAKNPDIDSDPSKLNPVWSDEYDRETLTSEAYDISSLKKIFKNISIRHEEANISIVDSRIYSIAFHPAITNESLLVCAGDKGGLLGFWRVRSDDYVSQNWRKHCTPLKSSVTDSTETTVEDNNKDTPNTKSSKRNKENKFEISTKIIGKNDKINNISTQDDELDIFSFKPHTESISNVIIPQQSSNHVYTAAYDGTIRVLDLEKPTSFNQILNLKEDNMITCMDLHFLGKASSPLVWFTTTVGLAGFVDIREGSNRYHHHQFHENRIGCISVNPVQDNIICTTSVDRTIRLWDIRNMITSVSSNSDIKPDPDSKTNALDPSTSNETDDSPIELDILNEGGSVTSSYFSPDASKLVSTSFNNIVSVWSYDKNTNKVTDKQFTRHNNRTGRWLSMFRAKWHPNLDFPQCFVVGNMDQSIDIFSGRSMQLITNISDRKRIKTVPAVAVFHPELPVIASGNASGKISIWS</sequence>
<accession>A0A2T9ZFV6</accession>
<dbReference type="PANTHER" id="PTHR14773:SF0">
    <property type="entry name" value="WD REPEAT-CONTAINING PROTEIN 76"/>
    <property type="match status" value="1"/>
</dbReference>
<dbReference type="PROSITE" id="PS00678">
    <property type="entry name" value="WD_REPEATS_1"/>
    <property type="match status" value="1"/>
</dbReference>
<dbReference type="OrthoDB" id="9890280at2759"/>
<dbReference type="GO" id="GO:0005634">
    <property type="term" value="C:nucleus"/>
    <property type="evidence" value="ECO:0007669"/>
    <property type="project" value="TreeGrafter"/>
</dbReference>
<dbReference type="Proteomes" id="UP000245609">
    <property type="component" value="Unassembled WGS sequence"/>
</dbReference>
<dbReference type="GO" id="GO:0003677">
    <property type="term" value="F:DNA binding"/>
    <property type="evidence" value="ECO:0007669"/>
    <property type="project" value="UniProtKB-UniRule"/>
</dbReference>
<dbReference type="InterPro" id="IPR019775">
    <property type="entry name" value="WD40_repeat_CS"/>
</dbReference>
<feature type="region of interest" description="Disordered" evidence="9">
    <location>
        <begin position="449"/>
        <end position="479"/>
    </location>
</feature>
<evidence type="ECO:0000256" key="6">
    <source>
        <dbReference type="ARBA" id="ARBA00023125"/>
    </source>
</evidence>
<dbReference type="GO" id="GO:0006974">
    <property type="term" value="P:DNA damage response"/>
    <property type="evidence" value="ECO:0007669"/>
    <property type="project" value="UniProtKB-KW"/>
</dbReference>
<keyword evidence="5 8" id="KW-0227">DNA damage</keyword>
<proteinExistence type="inferred from homology"/>
<dbReference type="InterPro" id="IPR015943">
    <property type="entry name" value="WD40/YVTN_repeat-like_dom_sf"/>
</dbReference>
<name>A0A2T9ZFV6_9FUNG</name>
<feature type="compositionally biased region" description="Polar residues" evidence="9">
    <location>
        <begin position="460"/>
        <end position="470"/>
    </location>
</feature>
<keyword evidence="4" id="KW-0677">Repeat</keyword>
<dbReference type="Gene3D" id="2.130.10.10">
    <property type="entry name" value="YVTN repeat-like/Quinoprotein amine dehydrogenase"/>
    <property type="match status" value="2"/>
</dbReference>
<dbReference type="Pfam" id="PF00400">
    <property type="entry name" value="WD40"/>
    <property type="match status" value="3"/>
</dbReference>
<comment type="function">
    <text evidence="8">DNA-binding protein that binds to both single- and double-stranded DNA. Binds preferentially to UV-damaged DNA. May be involved in DNA-metabolic processes.</text>
</comment>
<dbReference type="PROSITE" id="PS50294">
    <property type="entry name" value="WD_REPEATS_REGION"/>
    <property type="match status" value="1"/>
</dbReference>
<dbReference type="InterPro" id="IPR036322">
    <property type="entry name" value="WD40_repeat_dom_sf"/>
</dbReference>
<dbReference type="GO" id="GO:2000001">
    <property type="term" value="P:regulation of DNA damage checkpoint"/>
    <property type="evidence" value="ECO:0007669"/>
    <property type="project" value="TreeGrafter"/>
</dbReference>
<dbReference type="SMART" id="SM00320">
    <property type="entry name" value="WD40"/>
    <property type="match status" value="5"/>
</dbReference>
<gene>
    <name evidence="10" type="ORF">BB560_002039</name>
</gene>
<evidence type="ECO:0000313" key="10">
    <source>
        <dbReference type="EMBL" id="PVV03478.1"/>
    </source>
</evidence>
<feature type="region of interest" description="Disordered" evidence="9">
    <location>
        <begin position="257"/>
        <end position="283"/>
    </location>
</feature>
<evidence type="ECO:0000256" key="5">
    <source>
        <dbReference type="ARBA" id="ARBA00022763"/>
    </source>
</evidence>
<feature type="region of interest" description="Disordered" evidence="9">
    <location>
        <begin position="33"/>
        <end position="54"/>
    </location>
</feature>
<comment type="similarity">
    <text evidence="1 8">Belongs to the WD repeat DDB2/WDR76 family.</text>
</comment>
<dbReference type="AlphaFoldDB" id="A0A2T9ZFV6"/>
<reference evidence="10 11" key="1">
    <citation type="journal article" date="2018" name="MBio">
        <title>Comparative Genomics Reveals the Core Gene Toolbox for the Fungus-Insect Symbiosis.</title>
        <authorList>
            <person name="Wang Y."/>
            <person name="Stata M."/>
            <person name="Wang W."/>
            <person name="Stajich J.E."/>
            <person name="White M.M."/>
            <person name="Moncalvo J.M."/>
        </authorList>
    </citation>
    <scope>NUCLEOTIDE SEQUENCE [LARGE SCALE GENOMIC DNA]</scope>
    <source>
        <strain evidence="10 11">SC-DP-2</strain>
    </source>
</reference>
<feature type="repeat" description="WD" evidence="7">
    <location>
        <begin position="481"/>
        <end position="522"/>
    </location>
</feature>
<dbReference type="InterPro" id="IPR050853">
    <property type="entry name" value="WD_repeat_DNA-damage-binding"/>
</dbReference>
<evidence type="ECO:0000256" key="9">
    <source>
        <dbReference type="SAM" id="MobiDB-lite"/>
    </source>
</evidence>
<evidence type="ECO:0000256" key="1">
    <source>
        <dbReference type="ARBA" id="ARBA00005434"/>
    </source>
</evidence>
<evidence type="ECO:0000256" key="4">
    <source>
        <dbReference type="ARBA" id="ARBA00022737"/>
    </source>
</evidence>
<dbReference type="PROSITE" id="PS50082">
    <property type="entry name" value="WD_REPEATS_2"/>
    <property type="match status" value="2"/>
</dbReference>
<dbReference type="EMBL" id="MBFS01000230">
    <property type="protein sequence ID" value="PVV03478.1"/>
    <property type="molecule type" value="Genomic_DNA"/>
</dbReference>
<evidence type="ECO:0000256" key="8">
    <source>
        <dbReference type="RuleBase" id="RU365004"/>
    </source>
</evidence>
<dbReference type="SUPFAM" id="SSF50978">
    <property type="entry name" value="WD40 repeat-like"/>
    <property type="match status" value="1"/>
</dbReference>
<keyword evidence="6 8" id="KW-0238">DNA-binding</keyword>
<keyword evidence="11" id="KW-1185">Reference proteome</keyword>
<dbReference type="PANTHER" id="PTHR14773">
    <property type="entry name" value="WD REPEAT-CONTAINING PROTEIN 76"/>
    <property type="match status" value="1"/>
</dbReference>
<comment type="caution">
    <text evidence="10">The sequence shown here is derived from an EMBL/GenBank/DDBJ whole genome shotgun (WGS) entry which is preliminary data.</text>
</comment>
<evidence type="ECO:0000256" key="7">
    <source>
        <dbReference type="PROSITE-ProRule" id="PRU00221"/>
    </source>
</evidence>
<feature type="repeat" description="WD" evidence="7">
    <location>
        <begin position="406"/>
        <end position="448"/>
    </location>
</feature>